<keyword evidence="4" id="KW-0813">Transport</keyword>
<organism evidence="12 13">
    <name type="scientific">Thermodesulfobacterium geofontis</name>
    <dbReference type="NCBI Taxonomy" id="1295609"/>
    <lineage>
        <taxon>Bacteria</taxon>
        <taxon>Pseudomonadati</taxon>
        <taxon>Thermodesulfobacteriota</taxon>
        <taxon>Thermodesulfobacteria</taxon>
        <taxon>Thermodesulfobacteriales</taxon>
        <taxon>Thermodesulfobacteriaceae</taxon>
        <taxon>Thermodesulfobacterium</taxon>
    </lineage>
</organism>
<dbReference type="Pfam" id="PF00528">
    <property type="entry name" value="BPD_transp_1"/>
    <property type="match status" value="1"/>
</dbReference>
<feature type="transmembrane region" description="Helical" evidence="10">
    <location>
        <begin position="221"/>
        <end position="242"/>
    </location>
</feature>
<dbReference type="InterPro" id="IPR005672">
    <property type="entry name" value="Phosphate_PstA"/>
</dbReference>
<comment type="similarity">
    <text evidence="2 10">Belongs to the binding-protein-dependent transport system permease family. CysTW subfamily.</text>
</comment>
<dbReference type="EMBL" id="PNJD01000186">
    <property type="protein sequence ID" value="PMP97412.1"/>
    <property type="molecule type" value="Genomic_DNA"/>
</dbReference>
<evidence type="ECO:0000256" key="1">
    <source>
        <dbReference type="ARBA" id="ARBA00004651"/>
    </source>
</evidence>
<feature type="transmembrane region" description="Helical" evidence="10">
    <location>
        <begin position="193"/>
        <end position="215"/>
    </location>
</feature>
<dbReference type="Gene3D" id="1.10.3720.10">
    <property type="entry name" value="MetI-like"/>
    <property type="match status" value="1"/>
</dbReference>
<name>A0A2N7QF85_9BACT</name>
<keyword evidence="7 10" id="KW-0812">Transmembrane</keyword>
<keyword evidence="5 10" id="KW-1003">Cell membrane</keyword>
<dbReference type="PANTHER" id="PTHR42922">
    <property type="entry name" value="PHOSPHATE TRANSPORT SYSTEM PERMEASE PROTEIN PSTA"/>
    <property type="match status" value="1"/>
</dbReference>
<dbReference type="SUPFAM" id="SSF161098">
    <property type="entry name" value="MetI-like"/>
    <property type="match status" value="1"/>
</dbReference>
<dbReference type="GO" id="GO:0035435">
    <property type="term" value="P:phosphate ion transmembrane transport"/>
    <property type="evidence" value="ECO:0007669"/>
    <property type="project" value="InterPro"/>
</dbReference>
<dbReference type="InterPro" id="IPR051408">
    <property type="entry name" value="Phosphate_transprt_permease"/>
</dbReference>
<evidence type="ECO:0000256" key="8">
    <source>
        <dbReference type="ARBA" id="ARBA00022989"/>
    </source>
</evidence>
<sequence length="289" mass="32442">MEVRIFKRKLINSFMLLISFLTALYGLFWLFWILGTLFINGFKYLTFDLFLQDPNPPGIEGGGLRHAFVGHFIITSLATLIGIPIGVCAGIYYAEYGRNSKFFMSLKNITDIMVSTPSIIMGSVMYALMVVPFKQFNALSGIFALALLMIPVISITTYEMLNLVPHTLREAAYALGAYKWQIIKDVTMKASKVGILTGILLGVARISGETAPLLFTAFNNAYLSFDLFKPMATLTVTIFNYIMGPYDYWHKQAWAAALFLTFLVLVLSLLAKALLYFGTLNPLKWKIKK</sequence>
<dbReference type="PROSITE" id="PS50928">
    <property type="entry name" value="ABC_TM1"/>
    <property type="match status" value="1"/>
</dbReference>
<evidence type="ECO:0000313" key="12">
    <source>
        <dbReference type="EMBL" id="PMP97412.1"/>
    </source>
</evidence>
<feature type="domain" description="ABC transmembrane type-1" evidence="11">
    <location>
        <begin position="68"/>
        <end position="271"/>
    </location>
</feature>
<protein>
    <recommendedName>
        <fullName evidence="3 10">Phosphate transport system permease protein PstA</fullName>
    </recommendedName>
</protein>
<evidence type="ECO:0000256" key="4">
    <source>
        <dbReference type="ARBA" id="ARBA00022448"/>
    </source>
</evidence>
<evidence type="ECO:0000256" key="2">
    <source>
        <dbReference type="ARBA" id="ARBA00007069"/>
    </source>
</evidence>
<evidence type="ECO:0000256" key="5">
    <source>
        <dbReference type="ARBA" id="ARBA00022475"/>
    </source>
</evidence>
<dbReference type="NCBIfam" id="TIGR00974">
    <property type="entry name" value="3a0107s02c"/>
    <property type="match status" value="1"/>
</dbReference>
<keyword evidence="6" id="KW-0592">Phosphate transport</keyword>
<dbReference type="InterPro" id="IPR035906">
    <property type="entry name" value="MetI-like_sf"/>
</dbReference>
<gene>
    <name evidence="12" type="primary">pstA</name>
    <name evidence="12" type="ORF">C0169_03140</name>
</gene>
<dbReference type="Proteomes" id="UP000235619">
    <property type="component" value="Unassembled WGS sequence"/>
</dbReference>
<dbReference type="GO" id="GO:0005315">
    <property type="term" value="F:phosphate transmembrane transporter activity"/>
    <property type="evidence" value="ECO:0007669"/>
    <property type="project" value="InterPro"/>
</dbReference>
<dbReference type="CDD" id="cd06261">
    <property type="entry name" value="TM_PBP2"/>
    <property type="match status" value="1"/>
</dbReference>
<comment type="subcellular location">
    <subcellularLocation>
        <location evidence="1 10">Cell membrane</location>
        <topology evidence="1 10">Multi-pass membrane protein</topology>
    </subcellularLocation>
</comment>
<keyword evidence="9 10" id="KW-0472">Membrane</keyword>
<evidence type="ECO:0000313" key="13">
    <source>
        <dbReference type="Proteomes" id="UP000235619"/>
    </source>
</evidence>
<feature type="transmembrane region" description="Helical" evidence="10">
    <location>
        <begin position="139"/>
        <end position="161"/>
    </location>
</feature>
<evidence type="ECO:0000256" key="9">
    <source>
        <dbReference type="ARBA" id="ARBA00023136"/>
    </source>
</evidence>
<comment type="caution">
    <text evidence="12">The sequence shown here is derived from an EMBL/GenBank/DDBJ whole genome shotgun (WGS) entry which is preliminary data.</text>
</comment>
<reference evidence="12 13" key="1">
    <citation type="submission" date="2018-01" db="EMBL/GenBank/DDBJ databases">
        <title>Metagenomic assembled genomes from two thermal pools in the Uzon Caldera, Kamchatka, Russia.</title>
        <authorList>
            <person name="Wilkins L."/>
            <person name="Ettinger C."/>
        </authorList>
    </citation>
    <scope>NUCLEOTIDE SEQUENCE [LARGE SCALE GENOMIC DNA]</scope>
    <source>
        <strain evidence="12">ARK-04</strain>
    </source>
</reference>
<feature type="transmembrane region" description="Helical" evidence="10">
    <location>
        <begin position="68"/>
        <end position="93"/>
    </location>
</feature>
<dbReference type="GO" id="GO:0005886">
    <property type="term" value="C:plasma membrane"/>
    <property type="evidence" value="ECO:0007669"/>
    <property type="project" value="UniProtKB-SubCell"/>
</dbReference>
<feature type="transmembrane region" description="Helical" evidence="10">
    <location>
        <begin position="254"/>
        <end position="277"/>
    </location>
</feature>
<dbReference type="PANTHER" id="PTHR42922:SF1">
    <property type="entry name" value="PHOSPHATE TRANSPORT SYSTEM PERMEASE PROTEIN PSTA"/>
    <property type="match status" value="1"/>
</dbReference>
<dbReference type="InterPro" id="IPR000515">
    <property type="entry name" value="MetI-like"/>
</dbReference>
<accession>A0A2N7QF85</accession>
<keyword evidence="8 10" id="KW-1133">Transmembrane helix</keyword>
<feature type="transmembrane region" description="Helical" evidence="10">
    <location>
        <begin position="14"/>
        <end position="39"/>
    </location>
</feature>
<evidence type="ECO:0000256" key="10">
    <source>
        <dbReference type="RuleBase" id="RU363043"/>
    </source>
</evidence>
<evidence type="ECO:0000256" key="7">
    <source>
        <dbReference type="ARBA" id="ARBA00022692"/>
    </source>
</evidence>
<dbReference type="AlphaFoldDB" id="A0A2N7QF85"/>
<evidence type="ECO:0000256" key="3">
    <source>
        <dbReference type="ARBA" id="ARBA00016864"/>
    </source>
</evidence>
<evidence type="ECO:0000256" key="6">
    <source>
        <dbReference type="ARBA" id="ARBA00022592"/>
    </source>
</evidence>
<proteinExistence type="inferred from homology"/>
<evidence type="ECO:0000259" key="11">
    <source>
        <dbReference type="PROSITE" id="PS50928"/>
    </source>
</evidence>